<protein>
    <recommendedName>
        <fullName evidence="3">PB1 domain-containing protein</fullName>
    </recommendedName>
</protein>
<dbReference type="Proteomes" id="UP000030672">
    <property type="component" value="Unassembled WGS sequence"/>
</dbReference>
<dbReference type="EMBL" id="KL584831">
    <property type="protein sequence ID" value="KEQ63624.1"/>
    <property type="molecule type" value="Genomic_DNA"/>
</dbReference>
<evidence type="ECO:0008006" key="3">
    <source>
        <dbReference type="Google" id="ProtNLM"/>
    </source>
</evidence>
<evidence type="ECO:0000313" key="2">
    <source>
        <dbReference type="Proteomes" id="UP000030672"/>
    </source>
</evidence>
<name>A0A074VWL0_AURM1</name>
<reference evidence="1 2" key="1">
    <citation type="journal article" date="2014" name="BMC Genomics">
        <title>Genome sequencing of four Aureobasidium pullulans varieties: biotechnological potential, stress tolerance, and description of new species.</title>
        <authorList>
            <person name="Gostin Ar C."/>
            <person name="Ohm R.A."/>
            <person name="Kogej T."/>
            <person name="Sonjak S."/>
            <person name="Turk M."/>
            <person name="Zajc J."/>
            <person name="Zalar P."/>
            <person name="Grube M."/>
            <person name="Sun H."/>
            <person name="Han J."/>
            <person name="Sharma A."/>
            <person name="Chiniquy J."/>
            <person name="Ngan C.Y."/>
            <person name="Lipzen A."/>
            <person name="Barry K."/>
            <person name="Grigoriev I.V."/>
            <person name="Gunde-Cimerman N."/>
        </authorList>
    </citation>
    <scope>NUCLEOTIDE SEQUENCE [LARGE SCALE GENOMIC DNA]</scope>
    <source>
        <strain evidence="1 2">CBS 110374</strain>
    </source>
</reference>
<keyword evidence="2" id="KW-1185">Reference proteome</keyword>
<dbReference type="AlphaFoldDB" id="A0A074VWL0"/>
<sequence length="140" mass="16109">MSTISTEATWVTADVPQAIERANEHNMIVSYTRHRRSADDVTYTYQVPLSKIRWKDLDDQELLESLKRALHTRLDVSGEGYSFVWRMADTDQIAFIRSRNSFEAAILDHKNANKKIIQIFVVSNDSKSIHFLKNLPAADL</sequence>
<accession>A0A074VWL0</accession>
<dbReference type="GeneID" id="63914643"/>
<evidence type="ECO:0000313" key="1">
    <source>
        <dbReference type="EMBL" id="KEQ63624.1"/>
    </source>
</evidence>
<dbReference type="RefSeq" id="XP_040880647.1">
    <property type="nucleotide sequence ID" value="XM_041021270.1"/>
</dbReference>
<proteinExistence type="predicted"/>
<dbReference type="HOGENOM" id="CLU_152662_0_0_1"/>
<organism evidence="1 2">
    <name type="scientific">Aureobasidium melanogenum (strain CBS 110374)</name>
    <name type="common">Aureobasidium pullulans var. melanogenum</name>
    <dbReference type="NCBI Taxonomy" id="1043003"/>
    <lineage>
        <taxon>Eukaryota</taxon>
        <taxon>Fungi</taxon>
        <taxon>Dikarya</taxon>
        <taxon>Ascomycota</taxon>
        <taxon>Pezizomycotina</taxon>
        <taxon>Dothideomycetes</taxon>
        <taxon>Dothideomycetidae</taxon>
        <taxon>Dothideales</taxon>
        <taxon>Saccotheciaceae</taxon>
        <taxon>Aureobasidium</taxon>
    </lineage>
</organism>
<gene>
    <name evidence="1" type="ORF">M437DRAFT_46451</name>
</gene>